<dbReference type="SUPFAM" id="SSF54427">
    <property type="entry name" value="NTF2-like"/>
    <property type="match status" value="1"/>
</dbReference>
<proteinExistence type="predicted"/>
<name>A0ABT1RXU1_9FIRM</name>
<keyword evidence="3" id="KW-1185">Reference proteome</keyword>
<dbReference type="InterPro" id="IPR032710">
    <property type="entry name" value="NTF2-like_dom_sf"/>
</dbReference>
<dbReference type="EMBL" id="JANFZH010000011">
    <property type="protein sequence ID" value="MCQ4839507.1"/>
    <property type="molecule type" value="Genomic_DNA"/>
</dbReference>
<evidence type="ECO:0000313" key="3">
    <source>
        <dbReference type="Proteomes" id="UP001524473"/>
    </source>
</evidence>
<dbReference type="Gene3D" id="3.10.450.50">
    <property type="match status" value="1"/>
</dbReference>
<dbReference type="Proteomes" id="UP001524473">
    <property type="component" value="Unassembled WGS sequence"/>
</dbReference>
<protein>
    <submittedName>
        <fullName evidence="2">Nuclear transport factor 2 family protein</fullName>
    </submittedName>
</protein>
<comment type="caution">
    <text evidence="2">The sequence shown here is derived from an EMBL/GenBank/DDBJ whole genome shotgun (WGS) entry which is preliminary data.</text>
</comment>
<dbReference type="InterPro" id="IPR037401">
    <property type="entry name" value="SnoaL-like"/>
</dbReference>
<dbReference type="Pfam" id="PF12680">
    <property type="entry name" value="SnoaL_2"/>
    <property type="match status" value="1"/>
</dbReference>
<gene>
    <name evidence="2" type="ORF">NE695_06195</name>
</gene>
<feature type="domain" description="SnoaL-like" evidence="1">
    <location>
        <begin position="14"/>
        <end position="113"/>
    </location>
</feature>
<dbReference type="RefSeq" id="WP_066864620.1">
    <property type="nucleotide sequence ID" value="NZ_CABKVV010000014.1"/>
</dbReference>
<evidence type="ECO:0000259" key="1">
    <source>
        <dbReference type="Pfam" id="PF12680"/>
    </source>
</evidence>
<evidence type="ECO:0000313" key="2">
    <source>
        <dbReference type="EMBL" id="MCQ4839507.1"/>
    </source>
</evidence>
<organism evidence="2 3">
    <name type="scientific">Neglectibacter timonensis</name>
    <dbReference type="NCBI Taxonomy" id="1776382"/>
    <lineage>
        <taxon>Bacteria</taxon>
        <taxon>Bacillati</taxon>
        <taxon>Bacillota</taxon>
        <taxon>Clostridia</taxon>
        <taxon>Eubacteriales</taxon>
        <taxon>Oscillospiraceae</taxon>
        <taxon>Neglectibacter</taxon>
    </lineage>
</organism>
<accession>A0ABT1RXU1</accession>
<dbReference type="GeneID" id="90532628"/>
<sequence>MPEPEVIRVLKRHGNAMGSMDPDFIAADYAEDAVVLCNLVDKPAVGRAEIRDMIAEILKMNVINFSEDPDAPEEDKEVAQDIAAGEYALHIFENRGAGMKGIETYCVRNDKIVFESAVITIL</sequence>
<reference evidence="2 3" key="1">
    <citation type="submission" date="2022-06" db="EMBL/GenBank/DDBJ databases">
        <title>Isolation of gut microbiota from human fecal samples.</title>
        <authorList>
            <person name="Pamer E.G."/>
            <person name="Barat B."/>
            <person name="Waligurski E."/>
            <person name="Medina S."/>
            <person name="Paddock L."/>
            <person name="Mostad J."/>
        </authorList>
    </citation>
    <scope>NUCLEOTIDE SEQUENCE [LARGE SCALE GENOMIC DNA]</scope>
    <source>
        <strain evidence="2 3">DFI.9.73</strain>
    </source>
</reference>